<keyword evidence="4" id="KW-1185">Reference proteome</keyword>
<feature type="signal peptide" evidence="2">
    <location>
        <begin position="1"/>
        <end position="21"/>
    </location>
</feature>
<dbReference type="SUPFAM" id="SSF89392">
    <property type="entry name" value="Prokaryotic lipoproteins and lipoprotein localization factors"/>
    <property type="match status" value="1"/>
</dbReference>
<name>A0ABR8Y8Y7_9BACT</name>
<dbReference type="Proteomes" id="UP000620874">
    <property type="component" value="Unassembled WGS sequence"/>
</dbReference>
<dbReference type="RefSeq" id="WP_087207437.1">
    <property type="nucleotide sequence ID" value="NZ_JACSPP010000026.1"/>
</dbReference>
<evidence type="ECO:0000313" key="3">
    <source>
        <dbReference type="EMBL" id="MBD8040681.1"/>
    </source>
</evidence>
<dbReference type="InterPro" id="IPR029046">
    <property type="entry name" value="LolA/LolB/LppX"/>
</dbReference>
<evidence type="ECO:0000313" key="4">
    <source>
        <dbReference type="Proteomes" id="UP000620874"/>
    </source>
</evidence>
<evidence type="ECO:0000256" key="1">
    <source>
        <dbReference type="ARBA" id="ARBA00022729"/>
    </source>
</evidence>
<dbReference type="CDD" id="cd16325">
    <property type="entry name" value="LolA"/>
    <property type="match status" value="1"/>
</dbReference>
<evidence type="ECO:0000256" key="2">
    <source>
        <dbReference type="SAM" id="SignalP"/>
    </source>
</evidence>
<organism evidence="3 4">
    <name type="scientific">Phocaeicola intestinalis</name>
    <dbReference type="NCBI Taxonomy" id="2762212"/>
    <lineage>
        <taxon>Bacteria</taxon>
        <taxon>Pseudomonadati</taxon>
        <taxon>Bacteroidota</taxon>
        <taxon>Bacteroidia</taxon>
        <taxon>Bacteroidales</taxon>
        <taxon>Bacteroidaceae</taxon>
        <taxon>Phocaeicola</taxon>
    </lineage>
</organism>
<dbReference type="PROSITE" id="PS51257">
    <property type="entry name" value="PROKAR_LIPOPROTEIN"/>
    <property type="match status" value="1"/>
</dbReference>
<keyword evidence="1 2" id="KW-0732">Signal</keyword>
<accession>A0ABR8Y8Y7</accession>
<comment type="caution">
    <text evidence="3">The sequence shown here is derived from an EMBL/GenBank/DDBJ whole genome shotgun (WGS) entry which is preliminary data.</text>
</comment>
<feature type="chain" id="PRO_5046304871" evidence="2">
    <location>
        <begin position="22"/>
        <end position="210"/>
    </location>
</feature>
<sequence length="210" mass="23809">MKRWLVCLSVFLLACTTFMWAQGAGMTQVMKKYRSVHTLTASVVRIKHNVAFAEDARLDGKLYFKAPGRMCMRFEGDKDMLLMEGNEFTMVESGRKSVAKGQTQAQFESLVEVFKQMVLGMDISVSPEELAEVKMEEKDGLCTLTVTPRVDGGNKVRRRLLFSSFVLTVDLQKGECKSLQMNERGQNYTRYDFSGFMLDAHVPDTAFQLP</sequence>
<gene>
    <name evidence="3" type="ORF">H9625_09585</name>
</gene>
<reference evidence="3 4" key="1">
    <citation type="submission" date="2020-08" db="EMBL/GenBank/DDBJ databases">
        <title>A Genomic Blueprint of the Chicken Gut Microbiome.</title>
        <authorList>
            <person name="Gilroy R."/>
            <person name="Ravi A."/>
            <person name="Getino M."/>
            <person name="Pursley I."/>
            <person name="Horton D.L."/>
            <person name="Alikhan N.-F."/>
            <person name="Baker D."/>
            <person name="Gharbi K."/>
            <person name="Hall N."/>
            <person name="Watson M."/>
            <person name="Adriaenssens E.M."/>
            <person name="Foster-Nyarko E."/>
            <person name="Jarju S."/>
            <person name="Secka A."/>
            <person name="Antonio M."/>
            <person name="Oren A."/>
            <person name="Chaudhuri R."/>
            <person name="La Ragione R.M."/>
            <person name="Hildebrand F."/>
            <person name="Pallen M.J."/>
        </authorList>
    </citation>
    <scope>NUCLEOTIDE SEQUENCE [LARGE SCALE GENOMIC DNA]</scope>
    <source>
        <strain evidence="3 4">Sa1CVN1</strain>
    </source>
</reference>
<dbReference type="InterPro" id="IPR004564">
    <property type="entry name" value="OM_lipoprot_carrier_LolA-like"/>
</dbReference>
<protein>
    <submittedName>
        <fullName evidence="3">Outer membrane lipoprotein carrier protein LolA</fullName>
    </submittedName>
</protein>
<dbReference type="EMBL" id="JACSPP010000026">
    <property type="protein sequence ID" value="MBD8040681.1"/>
    <property type="molecule type" value="Genomic_DNA"/>
</dbReference>
<proteinExistence type="predicted"/>
<dbReference type="Gene3D" id="2.50.20.10">
    <property type="entry name" value="Lipoprotein localisation LolA/LolB/LppX"/>
    <property type="match status" value="1"/>
</dbReference>
<keyword evidence="3" id="KW-0449">Lipoprotein</keyword>